<gene>
    <name evidence="2" type="ORF">PCOR1329_LOCUS3438</name>
</gene>
<comment type="caution">
    <text evidence="2">The sequence shown here is derived from an EMBL/GenBank/DDBJ whole genome shotgun (WGS) entry which is preliminary data.</text>
</comment>
<dbReference type="Proteomes" id="UP001189429">
    <property type="component" value="Unassembled WGS sequence"/>
</dbReference>
<reference evidence="2" key="1">
    <citation type="submission" date="2023-10" db="EMBL/GenBank/DDBJ databases">
        <authorList>
            <person name="Chen Y."/>
            <person name="Shah S."/>
            <person name="Dougan E. K."/>
            <person name="Thang M."/>
            <person name="Chan C."/>
        </authorList>
    </citation>
    <scope>NUCLEOTIDE SEQUENCE [LARGE SCALE GENOMIC DNA]</scope>
</reference>
<organism evidence="2 3">
    <name type="scientific">Prorocentrum cordatum</name>
    <dbReference type="NCBI Taxonomy" id="2364126"/>
    <lineage>
        <taxon>Eukaryota</taxon>
        <taxon>Sar</taxon>
        <taxon>Alveolata</taxon>
        <taxon>Dinophyceae</taxon>
        <taxon>Prorocentrales</taxon>
        <taxon>Prorocentraceae</taxon>
        <taxon>Prorocentrum</taxon>
    </lineage>
</organism>
<evidence type="ECO:0000256" key="1">
    <source>
        <dbReference type="SAM" id="MobiDB-lite"/>
    </source>
</evidence>
<sequence length="143" mass="15152">MSGISSTILAQYAYATAPRGDTAQSHRGPEQVAQRHEELGVGRRGERGAQGLVRVTLALQAEPGAEELRNRERLRHLDHGALFRLGSCLDGQCSTGTLPSGALLLLNASHAGPLLKLSLIQPLAPKPSESSKRSGSARPAMLK</sequence>
<dbReference type="EMBL" id="CAUYUJ010000891">
    <property type="protein sequence ID" value="CAK0793019.1"/>
    <property type="molecule type" value="Genomic_DNA"/>
</dbReference>
<evidence type="ECO:0000313" key="2">
    <source>
        <dbReference type="EMBL" id="CAK0793019.1"/>
    </source>
</evidence>
<feature type="region of interest" description="Disordered" evidence="1">
    <location>
        <begin position="124"/>
        <end position="143"/>
    </location>
</feature>
<proteinExistence type="predicted"/>
<accession>A0ABN9PRG9</accession>
<evidence type="ECO:0000313" key="3">
    <source>
        <dbReference type="Proteomes" id="UP001189429"/>
    </source>
</evidence>
<protein>
    <submittedName>
        <fullName evidence="2">Uncharacterized protein</fullName>
    </submittedName>
</protein>
<keyword evidence="3" id="KW-1185">Reference proteome</keyword>
<name>A0ABN9PRG9_9DINO</name>